<name>A0ACD3BHG2_9AGAR</name>
<dbReference type="EMBL" id="ML208259">
    <property type="protein sequence ID" value="TFK77469.1"/>
    <property type="molecule type" value="Genomic_DNA"/>
</dbReference>
<accession>A0ACD3BHG2</accession>
<sequence>MDNWAAYLHWSFKSEHVLVPGLRLYSLGDFFIASILTAVLCLAERLLTFSLDKHWNPRFARGSRWRNALWRTCSYWVVTLLRLCYMLISMTFHLGLLLTIATSLAFGQFFIEVHNAKFSPAHSDRSIIEPLLHDQHSLASVTPSSIRTRPRSRSKPDDIFIHPSDSNIARADAVAIQLGITPSTDRVHVSTYSRDESPWKAGQGRDAARALLGGDRAKSRIPDFQIADDESDTDSSES</sequence>
<evidence type="ECO:0000313" key="2">
    <source>
        <dbReference type="Proteomes" id="UP000308600"/>
    </source>
</evidence>
<reference evidence="1 2" key="1">
    <citation type="journal article" date="2019" name="Nat. Ecol. Evol.">
        <title>Megaphylogeny resolves global patterns of mushroom evolution.</title>
        <authorList>
            <person name="Varga T."/>
            <person name="Krizsan K."/>
            <person name="Foldi C."/>
            <person name="Dima B."/>
            <person name="Sanchez-Garcia M."/>
            <person name="Sanchez-Ramirez S."/>
            <person name="Szollosi G.J."/>
            <person name="Szarkandi J.G."/>
            <person name="Papp V."/>
            <person name="Albert L."/>
            <person name="Andreopoulos W."/>
            <person name="Angelini C."/>
            <person name="Antonin V."/>
            <person name="Barry K.W."/>
            <person name="Bougher N.L."/>
            <person name="Buchanan P."/>
            <person name="Buyck B."/>
            <person name="Bense V."/>
            <person name="Catcheside P."/>
            <person name="Chovatia M."/>
            <person name="Cooper J."/>
            <person name="Damon W."/>
            <person name="Desjardin D."/>
            <person name="Finy P."/>
            <person name="Geml J."/>
            <person name="Haridas S."/>
            <person name="Hughes K."/>
            <person name="Justo A."/>
            <person name="Karasinski D."/>
            <person name="Kautmanova I."/>
            <person name="Kiss B."/>
            <person name="Kocsube S."/>
            <person name="Kotiranta H."/>
            <person name="LaButti K.M."/>
            <person name="Lechner B.E."/>
            <person name="Liimatainen K."/>
            <person name="Lipzen A."/>
            <person name="Lukacs Z."/>
            <person name="Mihaltcheva S."/>
            <person name="Morgado L.N."/>
            <person name="Niskanen T."/>
            <person name="Noordeloos M.E."/>
            <person name="Ohm R.A."/>
            <person name="Ortiz-Santana B."/>
            <person name="Ovrebo C."/>
            <person name="Racz N."/>
            <person name="Riley R."/>
            <person name="Savchenko A."/>
            <person name="Shiryaev A."/>
            <person name="Soop K."/>
            <person name="Spirin V."/>
            <person name="Szebenyi C."/>
            <person name="Tomsovsky M."/>
            <person name="Tulloss R.E."/>
            <person name="Uehling J."/>
            <person name="Grigoriev I.V."/>
            <person name="Vagvolgyi C."/>
            <person name="Papp T."/>
            <person name="Martin F.M."/>
            <person name="Miettinen O."/>
            <person name="Hibbett D.S."/>
            <person name="Nagy L.G."/>
        </authorList>
    </citation>
    <scope>NUCLEOTIDE SEQUENCE [LARGE SCALE GENOMIC DNA]</scope>
    <source>
        <strain evidence="1 2">NL-1719</strain>
    </source>
</reference>
<proteinExistence type="predicted"/>
<protein>
    <submittedName>
        <fullName evidence="1">Uncharacterized protein</fullName>
    </submittedName>
</protein>
<keyword evidence="2" id="KW-1185">Reference proteome</keyword>
<dbReference type="Proteomes" id="UP000308600">
    <property type="component" value="Unassembled WGS sequence"/>
</dbReference>
<evidence type="ECO:0000313" key="1">
    <source>
        <dbReference type="EMBL" id="TFK77469.1"/>
    </source>
</evidence>
<gene>
    <name evidence="1" type="ORF">BDN72DRAFT_808307</name>
</gene>
<organism evidence="1 2">
    <name type="scientific">Pluteus cervinus</name>
    <dbReference type="NCBI Taxonomy" id="181527"/>
    <lineage>
        <taxon>Eukaryota</taxon>
        <taxon>Fungi</taxon>
        <taxon>Dikarya</taxon>
        <taxon>Basidiomycota</taxon>
        <taxon>Agaricomycotina</taxon>
        <taxon>Agaricomycetes</taxon>
        <taxon>Agaricomycetidae</taxon>
        <taxon>Agaricales</taxon>
        <taxon>Pluteineae</taxon>
        <taxon>Pluteaceae</taxon>
        <taxon>Pluteus</taxon>
    </lineage>
</organism>